<keyword evidence="2" id="KW-1185">Reference proteome</keyword>
<gene>
    <name evidence="1" type="ORF">O6H91_13G099200</name>
</gene>
<accession>A0ACC2BXP2</accession>
<reference evidence="2" key="1">
    <citation type="journal article" date="2024" name="Proc. Natl. Acad. Sci. U.S.A.">
        <title>Extraordinary preservation of gene collinearity over three hundred million years revealed in homosporous lycophytes.</title>
        <authorList>
            <person name="Li C."/>
            <person name="Wickell D."/>
            <person name="Kuo L.Y."/>
            <person name="Chen X."/>
            <person name="Nie B."/>
            <person name="Liao X."/>
            <person name="Peng D."/>
            <person name="Ji J."/>
            <person name="Jenkins J."/>
            <person name="Williams M."/>
            <person name="Shu S."/>
            <person name="Plott C."/>
            <person name="Barry K."/>
            <person name="Rajasekar S."/>
            <person name="Grimwood J."/>
            <person name="Han X."/>
            <person name="Sun S."/>
            <person name="Hou Z."/>
            <person name="He W."/>
            <person name="Dai G."/>
            <person name="Sun C."/>
            <person name="Schmutz J."/>
            <person name="Leebens-Mack J.H."/>
            <person name="Li F.W."/>
            <person name="Wang L."/>
        </authorList>
    </citation>
    <scope>NUCLEOTIDE SEQUENCE [LARGE SCALE GENOMIC DNA]</scope>
    <source>
        <strain evidence="2">cv. PW_Plant_1</strain>
    </source>
</reference>
<evidence type="ECO:0000313" key="2">
    <source>
        <dbReference type="Proteomes" id="UP001162992"/>
    </source>
</evidence>
<name>A0ACC2BXP2_DIPCM</name>
<organism evidence="1 2">
    <name type="scientific">Diphasiastrum complanatum</name>
    <name type="common">Issler's clubmoss</name>
    <name type="synonym">Lycopodium complanatum</name>
    <dbReference type="NCBI Taxonomy" id="34168"/>
    <lineage>
        <taxon>Eukaryota</taxon>
        <taxon>Viridiplantae</taxon>
        <taxon>Streptophyta</taxon>
        <taxon>Embryophyta</taxon>
        <taxon>Tracheophyta</taxon>
        <taxon>Lycopodiopsida</taxon>
        <taxon>Lycopodiales</taxon>
        <taxon>Lycopodiaceae</taxon>
        <taxon>Lycopodioideae</taxon>
        <taxon>Diphasiastrum</taxon>
    </lineage>
</organism>
<dbReference type="Proteomes" id="UP001162992">
    <property type="component" value="Chromosome 13"/>
</dbReference>
<sequence length="288" mass="33176">MDFIVGLPKTQKGNDSIWVTVDRLTKMAHFIPTNTTVRAPELARLFVDGLFKLYGLPSGIVCDRDSKFTESFWRAGYSPFLLMYGFQPRSPTAVGFKQEKVEAARNFLEDLNQMIEHAKRSIRQSQDRARHYADPHRRDVQFSTGEKVYLRVPVDSKTLKSGVCAKLSPRYCGPFTISRRLGEVTYELELPHNSKVFQVFHVSQLRKALTKSDNLVGDSVLVLPLDPQQPPHEPEEILDSRETQTRHTLYREYMVKWNDQPVENATWERGSVLRKIFPDFVLEDQDGS</sequence>
<dbReference type="EMBL" id="CM055104">
    <property type="protein sequence ID" value="KAJ7534552.1"/>
    <property type="molecule type" value="Genomic_DNA"/>
</dbReference>
<protein>
    <submittedName>
        <fullName evidence="1">Uncharacterized protein</fullName>
    </submittedName>
</protein>
<proteinExistence type="predicted"/>
<comment type="caution">
    <text evidence="1">The sequence shown here is derived from an EMBL/GenBank/DDBJ whole genome shotgun (WGS) entry which is preliminary data.</text>
</comment>
<evidence type="ECO:0000313" key="1">
    <source>
        <dbReference type="EMBL" id="KAJ7534552.1"/>
    </source>
</evidence>